<keyword evidence="3" id="KW-0808">Transferase</keyword>
<dbReference type="Gene3D" id="1.20.120.1760">
    <property type="match status" value="1"/>
</dbReference>
<feature type="transmembrane region" description="Helical" evidence="10">
    <location>
        <begin position="42"/>
        <end position="59"/>
    </location>
</feature>
<proteinExistence type="predicted"/>
<evidence type="ECO:0008006" key="12">
    <source>
        <dbReference type="Google" id="ProtNLM"/>
    </source>
</evidence>
<feature type="transmembrane region" description="Helical" evidence="10">
    <location>
        <begin position="16"/>
        <end position="36"/>
    </location>
</feature>
<comment type="subcellular location">
    <subcellularLocation>
        <location evidence="1">Membrane</location>
        <topology evidence="1">Multi-pass membrane protein</topology>
    </subcellularLocation>
</comment>
<protein>
    <recommendedName>
        <fullName evidence="12">CDP-diacylglycerol--serine O-phosphatidyltransferase</fullName>
    </recommendedName>
</protein>
<evidence type="ECO:0000256" key="4">
    <source>
        <dbReference type="ARBA" id="ARBA00022692"/>
    </source>
</evidence>
<evidence type="ECO:0000313" key="11">
    <source>
        <dbReference type="EMBL" id="SUZ76026.1"/>
    </source>
</evidence>
<evidence type="ECO:0000256" key="10">
    <source>
        <dbReference type="SAM" id="Phobius"/>
    </source>
</evidence>
<dbReference type="InterPro" id="IPR000462">
    <property type="entry name" value="CDP-OH_P_trans"/>
</dbReference>
<keyword evidence="4 10" id="KW-0812">Transmembrane</keyword>
<feature type="transmembrane region" description="Helical" evidence="10">
    <location>
        <begin position="80"/>
        <end position="97"/>
    </location>
</feature>
<gene>
    <name evidence="11" type="ORF">METZ01_LOCUS28880</name>
</gene>
<dbReference type="GO" id="GO:0016780">
    <property type="term" value="F:phosphotransferase activity, for other substituted phosphate groups"/>
    <property type="evidence" value="ECO:0007669"/>
    <property type="project" value="InterPro"/>
</dbReference>
<dbReference type="EMBL" id="UINC01001262">
    <property type="protein sequence ID" value="SUZ76026.1"/>
    <property type="molecule type" value="Genomic_DNA"/>
</dbReference>
<dbReference type="PROSITE" id="PS51257">
    <property type="entry name" value="PROKAR_LIPOPROTEIN"/>
    <property type="match status" value="1"/>
</dbReference>
<evidence type="ECO:0000256" key="5">
    <source>
        <dbReference type="ARBA" id="ARBA00022989"/>
    </source>
</evidence>
<keyword evidence="8" id="KW-0594">Phospholipid biosynthesis</keyword>
<feature type="transmembrane region" description="Helical" evidence="10">
    <location>
        <begin position="205"/>
        <end position="222"/>
    </location>
</feature>
<dbReference type="GO" id="GO:0008654">
    <property type="term" value="P:phospholipid biosynthetic process"/>
    <property type="evidence" value="ECO:0007669"/>
    <property type="project" value="UniProtKB-KW"/>
</dbReference>
<feature type="transmembrane region" description="Helical" evidence="10">
    <location>
        <begin position="141"/>
        <end position="160"/>
    </location>
</feature>
<keyword evidence="6" id="KW-0443">Lipid metabolism</keyword>
<accession>A0A381Q9P2</accession>
<evidence type="ECO:0000256" key="2">
    <source>
        <dbReference type="ARBA" id="ARBA00022516"/>
    </source>
</evidence>
<dbReference type="InterPro" id="IPR048254">
    <property type="entry name" value="CDP_ALCOHOL_P_TRANSF_CS"/>
</dbReference>
<keyword evidence="9" id="KW-1208">Phospholipid metabolism</keyword>
<dbReference type="InterPro" id="IPR050324">
    <property type="entry name" value="CDP-alcohol_PTase-I"/>
</dbReference>
<keyword evidence="2" id="KW-0444">Lipid biosynthesis</keyword>
<dbReference type="AlphaFoldDB" id="A0A381Q9P2"/>
<dbReference type="PROSITE" id="PS00379">
    <property type="entry name" value="CDP_ALCOHOL_P_TRANSF"/>
    <property type="match status" value="1"/>
</dbReference>
<evidence type="ECO:0000256" key="6">
    <source>
        <dbReference type="ARBA" id="ARBA00023098"/>
    </source>
</evidence>
<dbReference type="InterPro" id="IPR043130">
    <property type="entry name" value="CDP-OH_PTrfase_TM_dom"/>
</dbReference>
<evidence type="ECO:0000256" key="1">
    <source>
        <dbReference type="ARBA" id="ARBA00004141"/>
    </source>
</evidence>
<evidence type="ECO:0000256" key="3">
    <source>
        <dbReference type="ARBA" id="ARBA00022679"/>
    </source>
</evidence>
<evidence type="ECO:0000256" key="9">
    <source>
        <dbReference type="ARBA" id="ARBA00023264"/>
    </source>
</evidence>
<dbReference type="PANTHER" id="PTHR14269">
    <property type="entry name" value="CDP-DIACYLGLYCEROL--GLYCEROL-3-PHOSPHATE 3-PHOSPHATIDYLTRANSFERASE-RELATED"/>
    <property type="match status" value="1"/>
</dbReference>
<keyword evidence="7 10" id="KW-0472">Membrane</keyword>
<name>A0A381Q9P2_9ZZZZ</name>
<dbReference type="PANTHER" id="PTHR14269:SF61">
    <property type="entry name" value="CDP-DIACYLGLYCEROL--SERINE O-PHOSPHATIDYLTRANSFERASE"/>
    <property type="match status" value="1"/>
</dbReference>
<dbReference type="Pfam" id="PF01066">
    <property type="entry name" value="CDP-OH_P_transf"/>
    <property type="match status" value="1"/>
</dbReference>
<evidence type="ECO:0000256" key="8">
    <source>
        <dbReference type="ARBA" id="ARBA00023209"/>
    </source>
</evidence>
<dbReference type="GO" id="GO:0016020">
    <property type="term" value="C:membrane"/>
    <property type="evidence" value="ECO:0007669"/>
    <property type="project" value="UniProtKB-SubCell"/>
</dbReference>
<reference evidence="11" key="1">
    <citation type="submission" date="2018-05" db="EMBL/GenBank/DDBJ databases">
        <authorList>
            <person name="Lanie J.A."/>
            <person name="Ng W.-L."/>
            <person name="Kazmierczak K.M."/>
            <person name="Andrzejewski T.M."/>
            <person name="Davidsen T.M."/>
            <person name="Wayne K.J."/>
            <person name="Tettelin H."/>
            <person name="Glass J.I."/>
            <person name="Rusch D."/>
            <person name="Podicherti R."/>
            <person name="Tsui H.-C.T."/>
            <person name="Winkler M.E."/>
        </authorList>
    </citation>
    <scope>NUCLEOTIDE SEQUENCE</scope>
</reference>
<feature type="transmembrane region" description="Helical" evidence="10">
    <location>
        <begin position="112"/>
        <end position="129"/>
    </location>
</feature>
<feature type="transmembrane region" description="Helical" evidence="10">
    <location>
        <begin position="228"/>
        <end position="249"/>
    </location>
</feature>
<sequence>MKNKRNQELKKLKQGIYFLPNLFTTANLFAGCFSIINAINGNYSIAAISIFVAVFLDGMDGKIARITNAVSDFGKDYDSLSDLVSFGVAPALLFYLWGNNHLLNSILLWEKTAWLVSFFYIAATALRLARFNNQLHLKYNPYFSGLPSPAAATLVSVIVWQCELLLLAPIVSFAVLIFSIVVSAAMMVSKVPYYGFKNAQSARRIPFAKTVMIPLIFILILLEPPLVLSVMAISYLFSGPVSLLLGSILKTIKTQLSSSQSNRSD</sequence>
<keyword evidence="5 10" id="KW-1133">Transmembrane helix</keyword>
<evidence type="ECO:0000256" key="7">
    <source>
        <dbReference type="ARBA" id="ARBA00023136"/>
    </source>
</evidence>
<feature type="transmembrane region" description="Helical" evidence="10">
    <location>
        <begin position="166"/>
        <end position="193"/>
    </location>
</feature>
<organism evidence="11">
    <name type="scientific">marine metagenome</name>
    <dbReference type="NCBI Taxonomy" id="408172"/>
    <lineage>
        <taxon>unclassified sequences</taxon>
        <taxon>metagenomes</taxon>
        <taxon>ecological metagenomes</taxon>
    </lineage>
</organism>